<proteinExistence type="predicted"/>
<keyword evidence="2" id="KW-1185">Reference proteome</keyword>
<name>A0AB34FAJ9_9HYPO</name>
<dbReference type="Proteomes" id="UP001163105">
    <property type="component" value="Unassembled WGS sequence"/>
</dbReference>
<dbReference type="AlphaFoldDB" id="A0AB34FAJ9"/>
<evidence type="ECO:0000313" key="2">
    <source>
        <dbReference type="Proteomes" id="UP001163105"/>
    </source>
</evidence>
<gene>
    <name evidence="1" type="ORF">O9K51_11152</name>
</gene>
<comment type="caution">
    <text evidence="1">The sequence shown here is derived from an EMBL/GenBank/DDBJ whole genome shotgun (WGS) entry which is preliminary data.</text>
</comment>
<reference evidence="1" key="1">
    <citation type="submission" date="2023-01" db="EMBL/GenBank/DDBJ databases">
        <title>The growth and conidiation of Purpureocillium lavendulum are regulated by nitrogen source and histone H3K14 acetylation.</title>
        <authorList>
            <person name="Tang P."/>
            <person name="Han J."/>
            <person name="Zhang C."/>
            <person name="Tang P."/>
            <person name="Qi F."/>
            <person name="Zhang K."/>
            <person name="Liang L."/>
        </authorList>
    </citation>
    <scope>NUCLEOTIDE SEQUENCE</scope>
    <source>
        <strain evidence="1">YMF1.00683</strain>
    </source>
</reference>
<organism evidence="1 2">
    <name type="scientific">Purpureocillium lavendulum</name>
    <dbReference type="NCBI Taxonomy" id="1247861"/>
    <lineage>
        <taxon>Eukaryota</taxon>
        <taxon>Fungi</taxon>
        <taxon>Dikarya</taxon>
        <taxon>Ascomycota</taxon>
        <taxon>Pezizomycotina</taxon>
        <taxon>Sordariomycetes</taxon>
        <taxon>Hypocreomycetidae</taxon>
        <taxon>Hypocreales</taxon>
        <taxon>Ophiocordycipitaceae</taxon>
        <taxon>Purpureocillium</taxon>
    </lineage>
</organism>
<accession>A0AB34FAJ9</accession>
<dbReference type="EMBL" id="JAQHRD010000024">
    <property type="protein sequence ID" value="KAJ6436329.1"/>
    <property type="molecule type" value="Genomic_DNA"/>
</dbReference>
<protein>
    <submittedName>
        <fullName evidence="1">Uncharacterized protein</fullName>
    </submittedName>
</protein>
<sequence length="158" mass="18133">MTSHLITNLYVSCGHIGGAGYEKCNHSRECSEENRFESHVELKLGECRKCEGDKMLPIHFRHLSDIQSLERYWTTRHLLKDKSTHGPFKISTKGVTDLAEALPWREVWQNNIVRLISEGKNGATTVYMNGLVVPIHELDDRVEDFVEEVRRKALNDAV</sequence>
<evidence type="ECO:0000313" key="1">
    <source>
        <dbReference type="EMBL" id="KAJ6436329.1"/>
    </source>
</evidence>